<feature type="chain" id="PRO_5035223963" evidence="7">
    <location>
        <begin position="26"/>
        <end position="147"/>
    </location>
</feature>
<evidence type="ECO:0000256" key="7">
    <source>
        <dbReference type="SAM" id="SignalP"/>
    </source>
</evidence>
<keyword evidence="1" id="KW-0813">Transport</keyword>
<evidence type="ECO:0000313" key="10">
    <source>
        <dbReference type="Proteomes" id="UP000640333"/>
    </source>
</evidence>
<dbReference type="PROSITE" id="PS51007">
    <property type="entry name" value="CYTC"/>
    <property type="match status" value="1"/>
</dbReference>
<dbReference type="GO" id="GO:0009055">
    <property type="term" value="F:electron transfer activity"/>
    <property type="evidence" value="ECO:0007669"/>
    <property type="project" value="InterPro"/>
</dbReference>
<dbReference type="Pfam" id="PF13442">
    <property type="entry name" value="Cytochrome_CBB3"/>
    <property type="match status" value="1"/>
</dbReference>
<evidence type="ECO:0000256" key="6">
    <source>
        <dbReference type="PROSITE-ProRule" id="PRU00433"/>
    </source>
</evidence>
<dbReference type="PANTHER" id="PTHR37823:SF4">
    <property type="entry name" value="MENAQUINOL-CYTOCHROME C REDUCTASE CYTOCHROME B_C SUBUNIT"/>
    <property type="match status" value="1"/>
</dbReference>
<dbReference type="NCBIfam" id="TIGR04494">
    <property type="entry name" value="c550_PedF"/>
    <property type="match status" value="1"/>
</dbReference>
<comment type="caution">
    <text evidence="9">The sequence shown here is derived from an EMBL/GenBank/DDBJ whole genome shotgun (WGS) entry which is preliminary data.</text>
</comment>
<name>A0A8J7FNT1_9GAMM</name>
<evidence type="ECO:0000259" key="8">
    <source>
        <dbReference type="PROSITE" id="PS51007"/>
    </source>
</evidence>
<keyword evidence="4" id="KW-0249">Electron transport</keyword>
<dbReference type="EMBL" id="JADEYS010000036">
    <property type="protein sequence ID" value="MBE9399748.1"/>
    <property type="molecule type" value="Genomic_DNA"/>
</dbReference>
<sequence>MAKQKMLSVAAAAMTCLMLSGQVMAHGDVTPQGVDTGNLTQLGEEWVDENPYRGTDNKDNAEAVTIGSSAYNQNCARCHGLEAISGGIAPDLRELESDYDGDEWYIYRVRNGAVRDGAVYMPKMADYLSQEALWAIRTYVESRRAEM</sequence>
<dbReference type="InterPro" id="IPR051811">
    <property type="entry name" value="Cytochrome_c550/c551-like"/>
</dbReference>
<dbReference type="RefSeq" id="WP_193955439.1">
    <property type="nucleotide sequence ID" value="NZ_JADEYS010000036.1"/>
</dbReference>
<evidence type="ECO:0000256" key="4">
    <source>
        <dbReference type="ARBA" id="ARBA00022982"/>
    </source>
</evidence>
<dbReference type="InterPro" id="IPR036909">
    <property type="entry name" value="Cyt_c-like_dom_sf"/>
</dbReference>
<protein>
    <submittedName>
        <fullName evidence="9">Cytochrome c-550 PedF</fullName>
    </submittedName>
</protein>
<gene>
    <name evidence="9" type="primary">pedF</name>
    <name evidence="9" type="ORF">IOQ59_20990</name>
</gene>
<dbReference type="SUPFAM" id="SSF46626">
    <property type="entry name" value="Cytochrome c"/>
    <property type="match status" value="1"/>
</dbReference>
<evidence type="ECO:0000313" key="9">
    <source>
        <dbReference type="EMBL" id="MBE9399748.1"/>
    </source>
</evidence>
<evidence type="ECO:0000256" key="2">
    <source>
        <dbReference type="ARBA" id="ARBA00022617"/>
    </source>
</evidence>
<dbReference type="GO" id="GO:0046872">
    <property type="term" value="F:metal ion binding"/>
    <property type="evidence" value="ECO:0007669"/>
    <property type="project" value="UniProtKB-KW"/>
</dbReference>
<proteinExistence type="predicted"/>
<dbReference type="AlphaFoldDB" id="A0A8J7FNT1"/>
<evidence type="ECO:0000256" key="1">
    <source>
        <dbReference type="ARBA" id="ARBA00022448"/>
    </source>
</evidence>
<dbReference type="InterPro" id="IPR030991">
    <property type="entry name" value="c550_proteobact"/>
</dbReference>
<dbReference type="PANTHER" id="PTHR37823">
    <property type="entry name" value="CYTOCHROME C-553-LIKE"/>
    <property type="match status" value="1"/>
</dbReference>
<reference evidence="9" key="1">
    <citation type="submission" date="2020-10" db="EMBL/GenBank/DDBJ databases">
        <title>Bacterium isolated from coastal waters sediment.</title>
        <authorList>
            <person name="Chen R.-J."/>
            <person name="Lu D.-C."/>
            <person name="Zhu K.-L."/>
            <person name="Du Z.-J."/>
        </authorList>
    </citation>
    <scope>NUCLEOTIDE SEQUENCE</scope>
    <source>
        <strain evidence="9">N1Y112</strain>
    </source>
</reference>
<keyword evidence="5 6" id="KW-0408">Iron</keyword>
<evidence type="ECO:0000256" key="5">
    <source>
        <dbReference type="ARBA" id="ARBA00023004"/>
    </source>
</evidence>
<dbReference type="Proteomes" id="UP000640333">
    <property type="component" value="Unassembled WGS sequence"/>
</dbReference>
<keyword evidence="2 6" id="KW-0349">Heme</keyword>
<evidence type="ECO:0000256" key="3">
    <source>
        <dbReference type="ARBA" id="ARBA00022723"/>
    </source>
</evidence>
<keyword evidence="7" id="KW-0732">Signal</keyword>
<organism evidence="9 10">
    <name type="scientific">Pontibacterium sinense</name>
    <dbReference type="NCBI Taxonomy" id="2781979"/>
    <lineage>
        <taxon>Bacteria</taxon>
        <taxon>Pseudomonadati</taxon>
        <taxon>Pseudomonadota</taxon>
        <taxon>Gammaproteobacteria</taxon>
        <taxon>Oceanospirillales</taxon>
        <taxon>Oceanospirillaceae</taxon>
        <taxon>Pontibacterium</taxon>
    </lineage>
</organism>
<feature type="domain" description="Cytochrome c" evidence="8">
    <location>
        <begin position="62"/>
        <end position="144"/>
    </location>
</feature>
<keyword evidence="3 6" id="KW-0479">Metal-binding</keyword>
<keyword evidence="10" id="KW-1185">Reference proteome</keyword>
<dbReference type="InterPro" id="IPR009056">
    <property type="entry name" value="Cyt_c-like_dom"/>
</dbReference>
<feature type="signal peptide" evidence="7">
    <location>
        <begin position="1"/>
        <end position="25"/>
    </location>
</feature>
<dbReference type="GO" id="GO:0020037">
    <property type="term" value="F:heme binding"/>
    <property type="evidence" value="ECO:0007669"/>
    <property type="project" value="InterPro"/>
</dbReference>
<accession>A0A8J7FNT1</accession>
<dbReference type="Gene3D" id="1.10.760.10">
    <property type="entry name" value="Cytochrome c-like domain"/>
    <property type="match status" value="1"/>
</dbReference>